<evidence type="ECO:0000313" key="7">
    <source>
        <dbReference type="EMBL" id="EJT99588.1"/>
    </source>
</evidence>
<dbReference type="Gene3D" id="1.10.600.10">
    <property type="entry name" value="Farnesyl Diphosphate Synthase"/>
    <property type="match status" value="1"/>
</dbReference>
<dbReference type="Pfam" id="PF19086">
    <property type="entry name" value="Terpene_syn_C_2"/>
    <property type="match status" value="1"/>
</dbReference>
<dbReference type="SFLD" id="SFLDG01020">
    <property type="entry name" value="Terpene_Cyclase_Like_2"/>
    <property type="match status" value="1"/>
</dbReference>
<dbReference type="SFLD" id="SFLDS00005">
    <property type="entry name" value="Isoprenoid_Synthase_Type_I"/>
    <property type="match status" value="1"/>
</dbReference>
<sequence>MSPSVRSVESVVIPDLIAMEPFEFRINPLDSIIGPATDKWLETPGVLTTKKMQKTQKVLNAGLLGAMCWPDINDRERLQVCTDFVNFLFHLDDLTDDMDGKSAETVREAVIDPMDNPEKWMKKIERGEAHGISALALDLWLRICHTATPVVSKRFRDTFDTFFVAVTEEAVDRKKKVIRGVQDYIDRRRVNGAVRSCFALIEYANDFELPEEVFDHPTIRKLEDWANDLITWANDILSFPIEYERGDSSNIAMSVMHEKGLGVQDAMDHSSKLFGDVVENYVTARATLPSWGPEIDKMVELYLHGMEYWVIGSTEWCFWTQRYFEDGLAVREKRVIEFQRPEKAT</sequence>
<evidence type="ECO:0000313" key="8">
    <source>
        <dbReference type="Proteomes" id="UP000030653"/>
    </source>
</evidence>
<dbReference type="HOGENOM" id="CLU_042538_2_1_1"/>
<name>M5FTX1_DACPD</name>
<evidence type="ECO:0000256" key="2">
    <source>
        <dbReference type="ARBA" id="ARBA00006333"/>
    </source>
</evidence>
<accession>M5FTX1</accession>
<dbReference type="STRING" id="1858805.M5FTX1"/>
<dbReference type="Proteomes" id="UP000030653">
    <property type="component" value="Unassembled WGS sequence"/>
</dbReference>
<dbReference type="EMBL" id="JH795869">
    <property type="protein sequence ID" value="EJT99588.1"/>
    <property type="molecule type" value="Genomic_DNA"/>
</dbReference>
<organism evidence="7 8">
    <name type="scientific">Dacryopinax primogenitus (strain DJM 731)</name>
    <name type="common">Brown rot fungus</name>
    <dbReference type="NCBI Taxonomy" id="1858805"/>
    <lineage>
        <taxon>Eukaryota</taxon>
        <taxon>Fungi</taxon>
        <taxon>Dikarya</taxon>
        <taxon>Basidiomycota</taxon>
        <taxon>Agaricomycotina</taxon>
        <taxon>Dacrymycetes</taxon>
        <taxon>Dacrymycetales</taxon>
        <taxon>Dacrymycetaceae</taxon>
        <taxon>Dacryopinax</taxon>
    </lineage>
</organism>
<dbReference type="RefSeq" id="XP_040626486.1">
    <property type="nucleotide sequence ID" value="XM_040768926.1"/>
</dbReference>
<proteinExistence type="inferred from homology"/>
<keyword evidence="5 6" id="KW-0456">Lyase</keyword>
<dbReference type="OrthoDB" id="2861623at2759"/>
<dbReference type="GO" id="GO:0010333">
    <property type="term" value="F:terpene synthase activity"/>
    <property type="evidence" value="ECO:0007669"/>
    <property type="project" value="InterPro"/>
</dbReference>
<keyword evidence="4 6" id="KW-0460">Magnesium</keyword>
<evidence type="ECO:0000256" key="6">
    <source>
        <dbReference type="RuleBase" id="RU366034"/>
    </source>
</evidence>
<gene>
    <name evidence="7" type="ORF">DACRYDRAFT_109687</name>
</gene>
<evidence type="ECO:0000256" key="5">
    <source>
        <dbReference type="ARBA" id="ARBA00023239"/>
    </source>
</evidence>
<evidence type="ECO:0000256" key="3">
    <source>
        <dbReference type="ARBA" id="ARBA00022723"/>
    </source>
</evidence>
<comment type="similarity">
    <text evidence="2 6">Belongs to the terpene synthase family.</text>
</comment>
<dbReference type="PANTHER" id="PTHR35201">
    <property type="entry name" value="TERPENE SYNTHASE"/>
    <property type="match status" value="1"/>
</dbReference>
<reference evidence="7 8" key="1">
    <citation type="journal article" date="2012" name="Science">
        <title>The Paleozoic origin of enzymatic lignin decomposition reconstructed from 31 fungal genomes.</title>
        <authorList>
            <person name="Floudas D."/>
            <person name="Binder M."/>
            <person name="Riley R."/>
            <person name="Barry K."/>
            <person name="Blanchette R.A."/>
            <person name="Henrissat B."/>
            <person name="Martinez A.T."/>
            <person name="Otillar R."/>
            <person name="Spatafora J.W."/>
            <person name="Yadav J.S."/>
            <person name="Aerts A."/>
            <person name="Benoit I."/>
            <person name="Boyd A."/>
            <person name="Carlson A."/>
            <person name="Copeland A."/>
            <person name="Coutinho P.M."/>
            <person name="de Vries R.P."/>
            <person name="Ferreira P."/>
            <person name="Findley K."/>
            <person name="Foster B."/>
            <person name="Gaskell J."/>
            <person name="Glotzer D."/>
            <person name="Gorecki P."/>
            <person name="Heitman J."/>
            <person name="Hesse C."/>
            <person name="Hori C."/>
            <person name="Igarashi K."/>
            <person name="Jurgens J.A."/>
            <person name="Kallen N."/>
            <person name="Kersten P."/>
            <person name="Kohler A."/>
            <person name="Kuees U."/>
            <person name="Kumar T.K.A."/>
            <person name="Kuo A."/>
            <person name="LaButti K."/>
            <person name="Larrondo L.F."/>
            <person name="Lindquist E."/>
            <person name="Ling A."/>
            <person name="Lombard V."/>
            <person name="Lucas S."/>
            <person name="Lundell T."/>
            <person name="Martin R."/>
            <person name="McLaughlin D.J."/>
            <person name="Morgenstern I."/>
            <person name="Morin E."/>
            <person name="Murat C."/>
            <person name="Nagy L.G."/>
            <person name="Nolan M."/>
            <person name="Ohm R.A."/>
            <person name="Patyshakuliyeva A."/>
            <person name="Rokas A."/>
            <person name="Ruiz-Duenas F.J."/>
            <person name="Sabat G."/>
            <person name="Salamov A."/>
            <person name="Samejima M."/>
            <person name="Schmutz J."/>
            <person name="Slot J.C."/>
            <person name="St John F."/>
            <person name="Stenlid J."/>
            <person name="Sun H."/>
            <person name="Sun S."/>
            <person name="Syed K."/>
            <person name="Tsang A."/>
            <person name="Wiebenga A."/>
            <person name="Young D."/>
            <person name="Pisabarro A."/>
            <person name="Eastwood D.C."/>
            <person name="Martin F."/>
            <person name="Cullen D."/>
            <person name="Grigoriev I.V."/>
            <person name="Hibbett D.S."/>
        </authorList>
    </citation>
    <scope>NUCLEOTIDE SEQUENCE [LARGE SCALE GENOMIC DNA]</scope>
    <source>
        <strain evidence="7 8">DJM-731 SS1</strain>
    </source>
</reference>
<dbReference type="EC" id="4.2.3.-" evidence="6"/>
<evidence type="ECO:0000256" key="1">
    <source>
        <dbReference type="ARBA" id="ARBA00001946"/>
    </source>
</evidence>
<dbReference type="SUPFAM" id="SSF48576">
    <property type="entry name" value="Terpenoid synthases"/>
    <property type="match status" value="1"/>
</dbReference>
<dbReference type="OMA" id="WSFRSER"/>
<keyword evidence="8" id="KW-1185">Reference proteome</keyword>
<dbReference type="GeneID" id="63683988"/>
<evidence type="ECO:0000256" key="4">
    <source>
        <dbReference type="ARBA" id="ARBA00022842"/>
    </source>
</evidence>
<dbReference type="PANTHER" id="PTHR35201:SF4">
    <property type="entry name" value="BETA-PINACENE SYNTHASE-RELATED"/>
    <property type="match status" value="1"/>
</dbReference>
<dbReference type="InterPro" id="IPR008949">
    <property type="entry name" value="Isoprenoid_synthase_dom_sf"/>
</dbReference>
<protein>
    <recommendedName>
        <fullName evidence="6">Terpene synthase</fullName>
        <ecNumber evidence="6">4.2.3.-</ecNumber>
    </recommendedName>
</protein>
<keyword evidence="3 6" id="KW-0479">Metal-binding</keyword>
<dbReference type="InterPro" id="IPR034686">
    <property type="entry name" value="Terpene_cyclase-like_2"/>
</dbReference>
<dbReference type="GO" id="GO:0008299">
    <property type="term" value="P:isoprenoid biosynthetic process"/>
    <property type="evidence" value="ECO:0007669"/>
    <property type="project" value="UniProtKB-ARBA"/>
</dbReference>
<dbReference type="GO" id="GO:0046872">
    <property type="term" value="F:metal ion binding"/>
    <property type="evidence" value="ECO:0007669"/>
    <property type="project" value="UniProtKB-KW"/>
</dbReference>
<comment type="cofactor">
    <cofactor evidence="1 6">
        <name>Mg(2+)</name>
        <dbReference type="ChEBI" id="CHEBI:18420"/>
    </cofactor>
</comment>
<dbReference type="AlphaFoldDB" id="M5FTX1"/>